<keyword evidence="4 9" id="KW-0808">Transferase</keyword>
<evidence type="ECO:0000256" key="1">
    <source>
        <dbReference type="ARBA" id="ARBA00005790"/>
    </source>
</evidence>
<accession>A0A0K6HXR6</accession>
<comment type="function">
    <text evidence="9">Essential for recycling GMP and indirectly, cGMP.</text>
</comment>
<reference evidence="12" key="1">
    <citation type="submission" date="2015-08" db="EMBL/GenBank/DDBJ databases">
        <authorList>
            <person name="Varghese N."/>
        </authorList>
    </citation>
    <scope>NUCLEOTIDE SEQUENCE [LARGE SCALE GENOMIC DNA]</scope>
    <source>
        <strain evidence="12">DSM 23407</strain>
    </source>
</reference>
<dbReference type="PANTHER" id="PTHR23117:SF13">
    <property type="entry name" value="GUANYLATE KINASE"/>
    <property type="match status" value="1"/>
</dbReference>
<dbReference type="EC" id="2.7.4.8" evidence="2 9"/>
<keyword evidence="7 9" id="KW-0067">ATP-binding</keyword>
<evidence type="ECO:0000313" key="11">
    <source>
        <dbReference type="EMBL" id="CUA95670.1"/>
    </source>
</evidence>
<dbReference type="PROSITE" id="PS50052">
    <property type="entry name" value="GUANYLATE_KINASE_2"/>
    <property type="match status" value="1"/>
</dbReference>
<dbReference type="OrthoDB" id="9808150at2"/>
<dbReference type="PANTHER" id="PTHR23117">
    <property type="entry name" value="GUANYLATE KINASE-RELATED"/>
    <property type="match status" value="1"/>
</dbReference>
<organism evidence="11 12">
    <name type="scientific">Pannonibacter indicus</name>
    <dbReference type="NCBI Taxonomy" id="466044"/>
    <lineage>
        <taxon>Bacteria</taxon>
        <taxon>Pseudomonadati</taxon>
        <taxon>Pseudomonadota</taxon>
        <taxon>Alphaproteobacteria</taxon>
        <taxon>Hyphomicrobiales</taxon>
        <taxon>Stappiaceae</taxon>
        <taxon>Pannonibacter</taxon>
    </lineage>
</organism>
<dbReference type="SUPFAM" id="SSF52540">
    <property type="entry name" value="P-loop containing nucleoside triphosphate hydrolases"/>
    <property type="match status" value="1"/>
</dbReference>
<keyword evidence="9" id="KW-0963">Cytoplasm</keyword>
<feature type="binding site" evidence="9">
    <location>
        <begin position="32"/>
        <end position="39"/>
    </location>
    <ligand>
        <name>ATP</name>
        <dbReference type="ChEBI" id="CHEBI:30616"/>
    </ligand>
</feature>
<dbReference type="HAMAP" id="MF_00328">
    <property type="entry name" value="Guanylate_kinase"/>
    <property type="match status" value="1"/>
</dbReference>
<dbReference type="InterPro" id="IPR017665">
    <property type="entry name" value="Guanylate_kinase"/>
</dbReference>
<evidence type="ECO:0000313" key="12">
    <source>
        <dbReference type="Proteomes" id="UP000183900"/>
    </source>
</evidence>
<evidence type="ECO:0000256" key="4">
    <source>
        <dbReference type="ARBA" id="ARBA00022679"/>
    </source>
</evidence>
<feature type="domain" description="Guanylate kinase-like" evidence="10">
    <location>
        <begin position="25"/>
        <end position="204"/>
    </location>
</feature>
<dbReference type="EMBL" id="CYHE01000004">
    <property type="protein sequence ID" value="CUA95670.1"/>
    <property type="molecule type" value="Genomic_DNA"/>
</dbReference>
<dbReference type="Gene3D" id="3.30.63.10">
    <property type="entry name" value="Guanylate Kinase phosphate binding domain"/>
    <property type="match status" value="1"/>
</dbReference>
<dbReference type="InterPro" id="IPR020590">
    <property type="entry name" value="Guanylate_kinase_CS"/>
</dbReference>
<sequence length="241" mass="27114">MAGSKSARPAGTSVTADEAEAHRRGLMLVLSSPSGAGKSTIARNLLGQETSLSLSISVTTRPRRTSEIDGVHYHFISREKFELMRDREELLEWAEVHGNYYGTPRDPVEQALRSGRDVLFDIDIQGTFQLYERMREDVVSIFILPPSIAEMKSRLHRRAEDADDVILRRLKTAVGEMRHWSEYDYVVVNDDLSRAFLAVQSILRAERHRRSRSAAIGPFIDGMVDDLRRELGEAGVSDAEG</sequence>
<gene>
    <name evidence="9" type="primary">gmk</name>
    <name evidence="11" type="ORF">Ga0061067_10499</name>
</gene>
<evidence type="ECO:0000256" key="3">
    <source>
        <dbReference type="ARBA" id="ARBA00016296"/>
    </source>
</evidence>
<dbReference type="GO" id="GO:0005524">
    <property type="term" value="F:ATP binding"/>
    <property type="evidence" value="ECO:0007669"/>
    <property type="project" value="UniProtKB-UniRule"/>
</dbReference>
<keyword evidence="6 9" id="KW-0418">Kinase</keyword>
<keyword evidence="12" id="KW-1185">Reference proteome</keyword>
<dbReference type="Pfam" id="PF00625">
    <property type="entry name" value="Guanylate_kin"/>
    <property type="match status" value="1"/>
</dbReference>
<comment type="subcellular location">
    <subcellularLocation>
        <location evidence="9">Cytoplasm</location>
    </subcellularLocation>
</comment>
<dbReference type="InterPro" id="IPR008145">
    <property type="entry name" value="GK/Ca_channel_bsu"/>
</dbReference>
<dbReference type="Proteomes" id="UP000183900">
    <property type="component" value="Unassembled WGS sequence"/>
</dbReference>
<dbReference type="NCBIfam" id="TIGR03263">
    <property type="entry name" value="guanyl_kin"/>
    <property type="match status" value="1"/>
</dbReference>
<keyword evidence="5 9" id="KW-0547">Nucleotide-binding</keyword>
<dbReference type="FunFam" id="3.30.63.10:FF:000002">
    <property type="entry name" value="Guanylate kinase 1"/>
    <property type="match status" value="1"/>
</dbReference>
<proteinExistence type="inferred from homology"/>
<dbReference type="PROSITE" id="PS00856">
    <property type="entry name" value="GUANYLATE_KINASE_1"/>
    <property type="match status" value="1"/>
</dbReference>
<dbReference type="Gene3D" id="3.40.50.300">
    <property type="entry name" value="P-loop containing nucleotide triphosphate hydrolases"/>
    <property type="match status" value="1"/>
</dbReference>
<comment type="catalytic activity">
    <reaction evidence="9">
        <text>GMP + ATP = GDP + ADP</text>
        <dbReference type="Rhea" id="RHEA:20780"/>
        <dbReference type="ChEBI" id="CHEBI:30616"/>
        <dbReference type="ChEBI" id="CHEBI:58115"/>
        <dbReference type="ChEBI" id="CHEBI:58189"/>
        <dbReference type="ChEBI" id="CHEBI:456216"/>
        <dbReference type="EC" id="2.7.4.8"/>
    </reaction>
</comment>
<evidence type="ECO:0000256" key="8">
    <source>
        <dbReference type="ARBA" id="ARBA00030128"/>
    </source>
</evidence>
<evidence type="ECO:0000259" key="10">
    <source>
        <dbReference type="PROSITE" id="PS50052"/>
    </source>
</evidence>
<evidence type="ECO:0000256" key="2">
    <source>
        <dbReference type="ARBA" id="ARBA00012961"/>
    </source>
</evidence>
<evidence type="ECO:0000256" key="7">
    <source>
        <dbReference type="ARBA" id="ARBA00022840"/>
    </source>
</evidence>
<dbReference type="RefSeq" id="WP_082440050.1">
    <property type="nucleotide sequence ID" value="NZ_CYHE01000004.1"/>
</dbReference>
<evidence type="ECO:0000256" key="9">
    <source>
        <dbReference type="HAMAP-Rule" id="MF_00328"/>
    </source>
</evidence>
<evidence type="ECO:0000256" key="6">
    <source>
        <dbReference type="ARBA" id="ARBA00022777"/>
    </source>
</evidence>
<protein>
    <recommendedName>
        <fullName evidence="3 9">Guanylate kinase</fullName>
        <ecNumber evidence="2 9">2.7.4.8</ecNumber>
    </recommendedName>
    <alternativeName>
        <fullName evidence="8 9">GMP kinase</fullName>
    </alternativeName>
</protein>
<evidence type="ECO:0000256" key="5">
    <source>
        <dbReference type="ARBA" id="ARBA00022741"/>
    </source>
</evidence>
<dbReference type="AlphaFoldDB" id="A0A0K6HXR6"/>
<dbReference type="GO" id="GO:0005829">
    <property type="term" value="C:cytosol"/>
    <property type="evidence" value="ECO:0007669"/>
    <property type="project" value="TreeGrafter"/>
</dbReference>
<comment type="similarity">
    <text evidence="1 9">Belongs to the guanylate kinase family.</text>
</comment>
<name>A0A0K6HXR6_9HYPH</name>
<dbReference type="CDD" id="cd00071">
    <property type="entry name" value="GMPK"/>
    <property type="match status" value="1"/>
</dbReference>
<dbReference type="InterPro" id="IPR008144">
    <property type="entry name" value="Guanylate_kin-like_dom"/>
</dbReference>
<dbReference type="GO" id="GO:0004385">
    <property type="term" value="F:GMP kinase activity"/>
    <property type="evidence" value="ECO:0007669"/>
    <property type="project" value="UniProtKB-UniRule"/>
</dbReference>
<dbReference type="InterPro" id="IPR027417">
    <property type="entry name" value="P-loop_NTPase"/>
</dbReference>
<dbReference type="SMART" id="SM00072">
    <property type="entry name" value="GuKc"/>
    <property type="match status" value="1"/>
</dbReference>